<keyword evidence="3" id="KW-1185">Reference proteome</keyword>
<accession>A0ABS2AF48</accession>
<dbReference type="Proteomes" id="UP000632138">
    <property type="component" value="Unassembled WGS sequence"/>
</dbReference>
<dbReference type="EMBL" id="JAENHP010000006">
    <property type="protein sequence ID" value="MBM2617871.1"/>
    <property type="molecule type" value="Genomic_DNA"/>
</dbReference>
<gene>
    <name evidence="2" type="ORF">JIG36_20140</name>
</gene>
<keyword evidence="1" id="KW-0732">Signal</keyword>
<organism evidence="2 3">
    <name type="scientific">Paractinoplanes ovalisporus</name>
    <dbReference type="NCBI Taxonomy" id="2810368"/>
    <lineage>
        <taxon>Bacteria</taxon>
        <taxon>Bacillati</taxon>
        <taxon>Actinomycetota</taxon>
        <taxon>Actinomycetes</taxon>
        <taxon>Micromonosporales</taxon>
        <taxon>Micromonosporaceae</taxon>
        <taxon>Paractinoplanes</taxon>
    </lineage>
</organism>
<feature type="chain" id="PRO_5046470601" evidence="1">
    <location>
        <begin position="26"/>
        <end position="544"/>
    </location>
</feature>
<dbReference type="RefSeq" id="WP_203377902.1">
    <property type="nucleotide sequence ID" value="NZ_JAENHP010000006.1"/>
</dbReference>
<feature type="signal peptide" evidence="1">
    <location>
        <begin position="1"/>
        <end position="25"/>
    </location>
</feature>
<evidence type="ECO:0000313" key="2">
    <source>
        <dbReference type="EMBL" id="MBM2617871.1"/>
    </source>
</evidence>
<proteinExistence type="predicted"/>
<sequence length="544" mass="58709">MKKLALAAGVAVSLVLGVQPGSALAAPTSVVLAASQASWDQKLAVAVKFGLGDDFALVELPDRDFVIGIWDHVKDDPEHVEVRVAAETAFAAAPEDTDQLSYEFIITEVYAAFDRDVERERQEAEAKRQSDLARSAAAASIDVVADAALLNGSDADFVRLIWERVADDAKWPKVKAAARAARDGADSDRTAFIAAGMAAAARQDIDDRIAADEAKTEAEKALERARASKKLAANRIGMPVTDELLNLPDRDFIIRVWNFTPDGSEVQAAAIAATRSLDPVVWKAYIDTGLHAAVERDIQIALERKYQADRALAQQIKATATKNKDLNLVYWTDKALAGTPTQLDDFLRAGQYDLDLSTSFGAGEVLPSWSNTVAWTGGIVNVKPICCTLTGPELGVRNEPGHTGSTSLMYSGLDNNTTKSYAYLKSMALSRITVKSSTRLSYWIYPQSNTVRPEVKPANSTCVAIDLLFSDGKNLRDSLLKDTKGNRAHPAFQCNKVTVGKWNEIVVPLGALAGKKVTTLVVGYDQPGNTGGYRGLIDDIKIAD</sequence>
<protein>
    <submittedName>
        <fullName evidence="2">Uncharacterized protein</fullName>
    </submittedName>
</protein>
<reference evidence="2 3" key="1">
    <citation type="submission" date="2021-01" db="EMBL/GenBank/DDBJ databases">
        <title>Actinoplanes sp. nov. LDG1-06 isolated from lichen.</title>
        <authorList>
            <person name="Saeng-In P."/>
            <person name="Phongsopitanun W."/>
            <person name="Kanchanasin P."/>
            <person name="Yuki M."/>
            <person name="Kudo T."/>
            <person name="Ohkuma M."/>
            <person name="Tanasupawat S."/>
        </authorList>
    </citation>
    <scope>NUCLEOTIDE SEQUENCE [LARGE SCALE GENOMIC DNA]</scope>
    <source>
        <strain evidence="2 3">LDG1-06</strain>
    </source>
</reference>
<name>A0ABS2AF48_9ACTN</name>
<evidence type="ECO:0000256" key="1">
    <source>
        <dbReference type="SAM" id="SignalP"/>
    </source>
</evidence>
<comment type="caution">
    <text evidence="2">The sequence shown here is derived from an EMBL/GenBank/DDBJ whole genome shotgun (WGS) entry which is preliminary data.</text>
</comment>
<evidence type="ECO:0000313" key="3">
    <source>
        <dbReference type="Proteomes" id="UP000632138"/>
    </source>
</evidence>